<feature type="transmembrane region" description="Helical" evidence="7">
    <location>
        <begin position="51"/>
        <end position="76"/>
    </location>
</feature>
<accession>A0A6F8ZG07</accession>
<evidence type="ECO:0000313" key="9">
    <source>
        <dbReference type="EMBL" id="CAB1128529.1"/>
    </source>
</evidence>
<dbReference type="KEGG" id="hfv:R50_1023"/>
<evidence type="ECO:0000313" key="10">
    <source>
        <dbReference type="Proteomes" id="UP000503399"/>
    </source>
</evidence>
<feature type="transmembrane region" description="Helical" evidence="7">
    <location>
        <begin position="174"/>
        <end position="192"/>
    </location>
</feature>
<dbReference type="EMBL" id="LR778114">
    <property type="protein sequence ID" value="CAB1128529.1"/>
    <property type="molecule type" value="Genomic_DNA"/>
</dbReference>
<evidence type="ECO:0000256" key="5">
    <source>
        <dbReference type="ARBA" id="ARBA00022989"/>
    </source>
</evidence>
<proteinExistence type="inferred from homology"/>
<dbReference type="AlphaFoldDB" id="A0A6F8ZG07"/>
<keyword evidence="10" id="KW-1185">Reference proteome</keyword>
<feature type="transmembrane region" description="Helical" evidence="7">
    <location>
        <begin position="139"/>
        <end position="162"/>
    </location>
</feature>
<dbReference type="Pfam" id="PF09335">
    <property type="entry name" value="VTT_dom"/>
    <property type="match status" value="1"/>
</dbReference>
<protein>
    <submittedName>
        <fullName evidence="9">DedA family protein</fullName>
    </submittedName>
</protein>
<keyword evidence="3" id="KW-1003">Cell membrane</keyword>
<comment type="similarity">
    <text evidence="2">Belongs to the DedA family.</text>
</comment>
<dbReference type="PANTHER" id="PTHR42709:SF6">
    <property type="entry name" value="UNDECAPRENYL PHOSPHATE TRANSPORTER A"/>
    <property type="match status" value="1"/>
</dbReference>
<evidence type="ECO:0000256" key="4">
    <source>
        <dbReference type="ARBA" id="ARBA00022692"/>
    </source>
</evidence>
<dbReference type="InterPro" id="IPR051311">
    <property type="entry name" value="DedA_domain"/>
</dbReference>
<evidence type="ECO:0000256" key="7">
    <source>
        <dbReference type="SAM" id="Phobius"/>
    </source>
</evidence>
<evidence type="ECO:0000256" key="3">
    <source>
        <dbReference type="ARBA" id="ARBA00022475"/>
    </source>
</evidence>
<dbReference type="PANTHER" id="PTHR42709">
    <property type="entry name" value="ALKALINE PHOSPHATASE LIKE PROTEIN"/>
    <property type="match status" value="1"/>
</dbReference>
<dbReference type="GO" id="GO:0005886">
    <property type="term" value="C:plasma membrane"/>
    <property type="evidence" value="ECO:0007669"/>
    <property type="project" value="UniProtKB-SubCell"/>
</dbReference>
<evidence type="ECO:0000256" key="2">
    <source>
        <dbReference type="ARBA" id="ARBA00010792"/>
    </source>
</evidence>
<evidence type="ECO:0000256" key="1">
    <source>
        <dbReference type="ARBA" id="ARBA00004651"/>
    </source>
</evidence>
<organism evidence="9 10">
    <name type="scientific">Candidatus Hydrogenisulfobacillus filiaventi</name>
    <dbReference type="NCBI Taxonomy" id="2707344"/>
    <lineage>
        <taxon>Bacteria</taxon>
        <taxon>Bacillati</taxon>
        <taxon>Bacillota</taxon>
        <taxon>Clostridia</taxon>
        <taxon>Eubacteriales</taxon>
        <taxon>Clostridiales Family XVII. Incertae Sedis</taxon>
        <taxon>Candidatus Hydrogenisulfobacillus</taxon>
    </lineage>
</organism>
<keyword evidence="6 7" id="KW-0472">Membrane</keyword>
<dbReference type="Proteomes" id="UP000503399">
    <property type="component" value="Chromosome"/>
</dbReference>
<feature type="domain" description="VTT" evidence="8">
    <location>
        <begin position="34"/>
        <end position="159"/>
    </location>
</feature>
<keyword evidence="4 7" id="KW-0812">Transmembrane</keyword>
<name>A0A6F8ZG07_9FIRM</name>
<comment type="subcellular location">
    <subcellularLocation>
        <location evidence="1">Cell membrane</location>
        <topology evidence="1">Multi-pass membrane protein</topology>
    </subcellularLocation>
</comment>
<gene>
    <name evidence="9" type="ORF">R50_1023</name>
</gene>
<feature type="transmembrane region" description="Helical" evidence="7">
    <location>
        <begin position="7"/>
        <end position="31"/>
    </location>
</feature>
<reference evidence="9 10" key="1">
    <citation type="submission" date="2020-02" db="EMBL/GenBank/DDBJ databases">
        <authorList>
            <person name="Hogendoorn C."/>
        </authorList>
    </citation>
    <scope>NUCLEOTIDE SEQUENCE [LARGE SCALE GENOMIC DNA]</scope>
    <source>
        <strain evidence="9">R501</strain>
    </source>
</reference>
<evidence type="ECO:0000256" key="6">
    <source>
        <dbReference type="ARBA" id="ARBA00023136"/>
    </source>
</evidence>
<evidence type="ECO:0000259" key="8">
    <source>
        <dbReference type="Pfam" id="PF09335"/>
    </source>
</evidence>
<keyword evidence="5 7" id="KW-1133">Transmembrane helix</keyword>
<sequence length="215" mass="23785">MLHTINLVAGWIHSFGYLAVFVVLFIESLGVPSPSEIILLFSGYLISQGRFSYPLVILAGALGSTAGAAVAYQLAYRGGRRLLLTRLRWIFSSPARITYWENYFRRRGDITVVAGRILSGVRAVISYPAGLFRMPFPRFLLYTFIGATLWPALAAGAGWLLGRHLEAALALIHRYQWPALGLLALAAVALYLHWRWRRQALKGAVAALAEEEGTP</sequence>
<dbReference type="InterPro" id="IPR032816">
    <property type="entry name" value="VTT_dom"/>
</dbReference>